<comment type="caution">
    <text evidence="1">The sequence shown here is derived from an EMBL/GenBank/DDBJ whole genome shotgun (WGS) entry which is preliminary data.</text>
</comment>
<evidence type="ECO:0000313" key="2">
    <source>
        <dbReference type="Proteomes" id="UP000807825"/>
    </source>
</evidence>
<evidence type="ECO:0000313" key="1">
    <source>
        <dbReference type="EMBL" id="MBI5250048.1"/>
    </source>
</evidence>
<gene>
    <name evidence="1" type="ORF">HY912_11185</name>
</gene>
<dbReference type="EMBL" id="JACRDE010000300">
    <property type="protein sequence ID" value="MBI5250048.1"/>
    <property type="molecule type" value="Genomic_DNA"/>
</dbReference>
<protein>
    <submittedName>
        <fullName evidence="1">Uncharacterized protein</fullName>
    </submittedName>
</protein>
<reference evidence="1" key="1">
    <citation type="submission" date="2020-07" db="EMBL/GenBank/DDBJ databases">
        <title>Huge and variable diversity of episymbiotic CPR bacteria and DPANN archaea in groundwater ecosystems.</title>
        <authorList>
            <person name="He C.Y."/>
            <person name="Keren R."/>
            <person name="Whittaker M."/>
            <person name="Farag I.F."/>
            <person name="Doudna J."/>
            <person name="Cate J.H.D."/>
            <person name="Banfield J.F."/>
        </authorList>
    </citation>
    <scope>NUCLEOTIDE SEQUENCE</scope>
    <source>
        <strain evidence="1">NC_groundwater_1664_Pr3_B-0.1um_52_9</strain>
    </source>
</reference>
<organism evidence="1 2">
    <name type="scientific">Desulfomonile tiedjei</name>
    <dbReference type="NCBI Taxonomy" id="2358"/>
    <lineage>
        <taxon>Bacteria</taxon>
        <taxon>Pseudomonadati</taxon>
        <taxon>Thermodesulfobacteriota</taxon>
        <taxon>Desulfomonilia</taxon>
        <taxon>Desulfomonilales</taxon>
        <taxon>Desulfomonilaceae</taxon>
        <taxon>Desulfomonile</taxon>
    </lineage>
</organism>
<name>A0A9D6Z0K8_9BACT</name>
<dbReference type="AlphaFoldDB" id="A0A9D6Z0K8"/>
<dbReference type="Proteomes" id="UP000807825">
    <property type="component" value="Unassembled WGS sequence"/>
</dbReference>
<proteinExistence type="predicted"/>
<sequence length="49" mass="5655">MTLRAIRWMGVVKWRNETVRPEFSSAIMIDDQGAKISSDTGFLLLREID</sequence>
<accession>A0A9D6Z0K8</accession>